<sequence length="304" mass="32990">MNIHTILNREGGTLKTTDLDRFGALIKAEFRLHGHAIEVECVKGSEIVDAIKRAADRDDLDVLLVGGGDGTVSAAATALMDHSIALAILPAGTMNLFARTLQIPTAIDAAVVALAGGTITEVDIATVNGEPFVHQFAVGMHARMVRMRDRYAYGSRMGKMVASTRAILAALGSLPEVEVEIDIDGEVRRLRTPALAISNNIYGEGHLPYADDPRGGVLGVYICETRDRGAMTRLTVDILLGKWRQNPALRTYAARRVTVDYRGSKRRDRAVRDGELRDLAQSSEIVMHPKALRVLVPSEATFLP</sequence>
<dbReference type="PANTHER" id="PTHR30492:SF0">
    <property type="entry name" value="METHYLGLYOXAL SYNTHASE"/>
    <property type="match status" value="1"/>
</dbReference>
<dbReference type="RefSeq" id="WP_188852822.1">
    <property type="nucleotide sequence ID" value="NZ_BMJJ01000008.1"/>
</dbReference>
<feature type="domain" description="DAGKc" evidence="1">
    <location>
        <begin position="1"/>
        <end position="131"/>
    </location>
</feature>
<dbReference type="Gene3D" id="2.60.200.40">
    <property type="match status" value="1"/>
</dbReference>
<reference evidence="2" key="1">
    <citation type="journal article" date="2014" name="Int. J. Syst. Evol. Microbiol.">
        <title>Complete genome sequence of Corynebacterium casei LMG S-19264T (=DSM 44701T), isolated from a smear-ripened cheese.</title>
        <authorList>
            <consortium name="US DOE Joint Genome Institute (JGI-PGF)"/>
            <person name="Walter F."/>
            <person name="Albersmeier A."/>
            <person name="Kalinowski J."/>
            <person name="Ruckert C."/>
        </authorList>
    </citation>
    <scope>NUCLEOTIDE SEQUENCE</scope>
    <source>
        <strain evidence="2">CGMCC 1.15493</strain>
    </source>
</reference>
<dbReference type="InterPro" id="IPR001206">
    <property type="entry name" value="Diacylglycerol_kinase_cat_dom"/>
</dbReference>
<dbReference type="EMBL" id="BMJJ01000008">
    <property type="protein sequence ID" value="GGD27766.1"/>
    <property type="molecule type" value="Genomic_DNA"/>
</dbReference>
<dbReference type="GO" id="GO:0005829">
    <property type="term" value="C:cytosol"/>
    <property type="evidence" value="ECO:0007669"/>
    <property type="project" value="TreeGrafter"/>
</dbReference>
<gene>
    <name evidence="2" type="ORF">GCM10011335_33580</name>
</gene>
<dbReference type="SUPFAM" id="SSF111331">
    <property type="entry name" value="NAD kinase/diacylglycerol kinase-like"/>
    <property type="match status" value="1"/>
</dbReference>
<evidence type="ECO:0000313" key="3">
    <source>
        <dbReference type="Proteomes" id="UP000613160"/>
    </source>
</evidence>
<dbReference type="Proteomes" id="UP000613160">
    <property type="component" value="Unassembled WGS sequence"/>
</dbReference>
<keyword evidence="3" id="KW-1185">Reference proteome</keyword>
<protein>
    <submittedName>
        <fullName evidence="2">Multidrug transporter</fullName>
    </submittedName>
</protein>
<accession>A0A916Y2N3</accession>
<dbReference type="GO" id="GO:0008929">
    <property type="term" value="F:methylglyoxal synthase activity"/>
    <property type="evidence" value="ECO:0007669"/>
    <property type="project" value="InterPro"/>
</dbReference>
<dbReference type="SMART" id="SM00046">
    <property type="entry name" value="DAGKc"/>
    <property type="match status" value="1"/>
</dbReference>
<evidence type="ECO:0000259" key="1">
    <source>
        <dbReference type="PROSITE" id="PS50146"/>
    </source>
</evidence>
<dbReference type="GO" id="GO:0019242">
    <property type="term" value="P:methylglyoxal biosynthetic process"/>
    <property type="evidence" value="ECO:0007669"/>
    <property type="project" value="InterPro"/>
</dbReference>
<dbReference type="AlphaFoldDB" id="A0A916Y2N3"/>
<dbReference type="InterPro" id="IPR016064">
    <property type="entry name" value="NAD/diacylglycerol_kinase_sf"/>
</dbReference>
<dbReference type="Pfam" id="PF00781">
    <property type="entry name" value="DAGK_cat"/>
    <property type="match status" value="1"/>
</dbReference>
<name>A0A916Y2N3_9HYPH</name>
<dbReference type="GO" id="GO:0016301">
    <property type="term" value="F:kinase activity"/>
    <property type="evidence" value="ECO:0007669"/>
    <property type="project" value="InterPro"/>
</dbReference>
<dbReference type="InterPro" id="IPR045540">
    <property type="entry name" value="YegS/DAGK_C"/>
</dbReference>
<dbReference type="PROSITE" id="PS50146">
    <property type="entry name" value="DAGK"/>
    <property type="match status" value="1"/>
</dbReference>
<dbReference type="PANTHER" id="PTHR30492">
    <property type="entry name" value="METHYLGLYOXAL SYNTHASE"/>
    <property type="match status" value="1"/>
</dbReference>
<dbReference type="InterPro" id="IPR017438">
    <property type="entry name" value="ATP-NAD_kinase_N"/>
</dbReference>
<reference evidence="2" key="2">
    <citation type="submission" date="2020-09" db="EMBL/GenBank/DDBJ databases">
        <authorList>
            <person name="Sun Q."/>
            <person name="Zhou Y."/>
        </authorList>
    </citation>
    <scope>NUCLEOTIDE SEQUENCE</scope>
    <source>
        <strain evidence="2">CGMCC 1.15493</strain>
    </source>
</reference>
<dbReference type="Pfam" id="PF19279">
    <property type="entry name" value="YegS_C"/>
    <property type="match status" value="1"/>
</dbReference>
<comment type="caution">
    <text evidence="2">The sequence shown here is derived from an EMBL/GenBank/DDBJ whole genome shotgun (WGS) entry which is preliminary data.</text>
</comment>
<dbReference type="Gene3D" id="3.40.50.10330">
    <property type="entry name" value="Probable inorganic polyphosphate/atp-NAD kinase, domain 1"/>
    <property type="match status" value="1"/>
</dbReference>
<proteinExistence type="predicted"/>
<dbReference type="InterPro" id="IPR004363">
    <property type="entry name" value="Methylgl_synth"/>
</dbReference>
<organism evidence="2 3">
    <name type="scientific">Aureimonas glaciei</name>
    <dbReference type="NCBI Taxonomy" id="1776957"/>
    <lineage>
        <taxon>Bacteria</taxon>
        <taxon>Pseudomonadati</taxon>
        <taxon>Pseudomonadota</taxon>
        <taxon>Alphaproteobacteria</taxon>
        <taxon>Hyphomicrobiales</taxon>
        <taxon>Aurantimonadaceae</taxon>
        <taxon>Aureimonas</taxon>
    </lineage>
</organism>
<evidence type="ECO:0000313" key="2">
    <source>
        <dbReference type="EMBL" id="GGD27766.1"/>
    </source>
</evidence>